<dbReference type="InterPro" id="IPR000953">
    <property type="entry name" value="Chromo/chromo_shadow_dom"/>
</dbReference>
<dbReference type="Gene3D" id="2.40.50.40">
    <property type="match status" value="1"/>
</dbReference>
<dbReference type="PROSITE" id="PS50013">
    <property type="entry name" value="CHROMO_2"/>
    <property type="match status" value="1"/>
</dbReference>
<dbReference type="Proteomes" id="UP000230233">
    <property type="component" value="Chromosome X"/>
</dbReference>
<evidence type="ECO:0000313" key="3">
    <source>
        <dbReference type="EMBL" id="PIC15943.1"/>
    </source>
</evidence>
<dbReference type="OrthoDB" id="5904162at2759"/>
<dbReference type="SUPFAM" id="SSF54160">
    <property type="entry name" value="Chromo domain-like"/>
    <property type="match status" value="1"/>
</dbReference>
<feature type="compositionally biased region" description="Low complexity" evidence="1">
    <location>
        <begin position="1"/>
        <end position="15"/>
    </location>
</feature>
<dbReference type="STRING" id="1611254.A0A2G5SM30"/>
<dbReference type="EMBL" id="PDUG01000006">
    <property type="protein sequence ID" value="PIC15943.1"/>
    <property type="molecule type" value="Genomic_DNA"/>
</dbReference>
<comment type="caution">
    <text evidence="3">The sequence shown here is derived from an EMBL/GenBank/DDBJ whole genome shotgun (WGS) entry which is preliminary data.</text>
</comment>
<organism evidence="3 4">
    <name type="scientific">Caenorhabditis nigoni</name>
    <dbReference type="NCBI Taxonomy" id="1611254"/>
    <lineage>
        <taxon>Eukaryota</taxon>
        <taxon>Metazoa</taxon>
        <taxon>Ecdysozoa</taxon>
        <taxon>Nematoda</taxon>
        <taxon>Chromadorea</taxon>
        <taxon>Rhabditida</taxon>
        <taxon>Rhabditina</taxon>
        <taxon>Rhabditomorpha</taxon>
        <taxon>Rhabditoidea</taxon>
        <taxon>Rhabditidae</taxon>
        <taxon>Peloderinae</taxon>
        <taxon>Caenorhabditis</taxon>
    </lineage>
</organism>
<name>A0A2G5SM30_9PELO</name>
<evidence type="ECO:0000313" key="4">
    <source>
        <dbReference type="Proteomes" id="UP000230233"/>
    </source>
</evidence>
<gene>
    <name evidence="3" type="primary">Cnig_chr_X.g22727</name>
    <name evidence="3" type="ORF">B9Z55_022727</name>
</gene>
<accession>A0A2G5SM30</accession>
<feature type="region of interest" description="Disordered" evidence="1">
    <location>
        <begin position="1"/>
        <end position="44"/>
    </location>
</feature>
<evidence type="ECO:0000259" key="2">
    <source>
        <dbReference type="PROSITE" id="PS50013"/>
    </source>
</evidence>
<sequence>MSPSSSASTSRSSTPLGWVKRSTRASKKVDRHTGYGSGSSAVVKSHRITDESPVFKIKTADGRELKGNEAELWKYREVIDEYRLKKNPSTKWVSGYYKIEKTLEERIVKGKMFHLIKWKGFESPLWNTWIPVHEVKDAKDVFKKKPVSKKKSNIKIHTSLTGERYIIKTTLTGSGAMGLQYL</sequence>
<evidence type="ECO:0000256" key="1">
    <source>
        <dbReference type="SAM" id="MobiDB-lite"/>
    </source>
</evidence>
<dbReference type="InterPro" id="IPR016197">
    <property type="entry name" value="Chromo-like_dom_sf"/>
</dbReference>
<feature type="domain" description="Chromo" evidence="2">
    <location>
        <begin position="97"/>
        <end position="131"/>
    </location>
</feature>
<proteinExistence type="predicted"/>
<protein>
    <recommendedName>
        <fullName evidence="2">Chromo domain-containing protein</fullName>
    </recommendedName>
</protein>
<dbReference type="AlphaFoldDB" id="A0A2G5SM30"/>
<reference evidence="4" key="1">
    <citation type="submission" date="2017-10" db="EMBL/GenBank/DDBJ databases">
        <title>Rapid genome shrinkage in a self-fertile nematode reveals novel sperm competition proteins.</title>
        <authorList>
            <person name="Yin D."/>
            <person name="Schwarz E.M."/>
            <person name="Thomas C.G."/>
            <person name="Felde R.L."/>
            <person name="Korf I.F."/>
            <person name="Cutter A.D."/>
            <person name="Schartner C.M."/>
            <person name="Ralston E.J."/>
            <person name="Meyer B.J."/>
            <person name="Haag E.S."/>
        </authorList>
    </citation>
    <scope>NUCLEOTIDE SEQUENCE [LARGE SCALE GENOMIC DNA]</scope>
    <source>
        <strain evidence="4">JU1422</strain>
    </source>
</reference>
<keyword evidence="4" id="KW-1185">Reference proteome</keyword>